<evidence type="ECO:0000313" key="2">
    <source>
        <dbReference type="Proteomes" id="UP001433508"/>
    </source>
</evidence>
<dbReference type="Proteomes" id="UP001433508">
    <property type="component" value="Unassembled WGS sequence"/>
</dbReference>
<protein>
    <submittedName>
        <fullName evidence="1">Uncharacterized protein</fullName>
    </submittedName>
</protein>
<gene>
    <name evidence="1" type="ORF">V1525DRAFT_440707</name>
</gene>
<accession>A0ACC3SRY4</accession>
<keyword evidence="2" id="KW-1185">Reference proteome</keyword>
<comment type="caution">
    <text evidence="1">The sequence shown here is derived from an EMBL/GenBank/DDBJ whole genome shotgun (WGS) entry which is preliminary data.</text>
</comment>
<sequence length="120" mass="14470">MRHCVLHQSEYIRRRKGQFWRDIARVFEAETGVPIRKPGQTVETLIKERREQRKYKSGVAEADTELKQAVDMFMVRYEEIAKEEEGLLNQKEDLAEIKAKTQAIRHQMMIGREDRRRRRR</sequence>
<dbReference type="EMBL" id="MU971564">
    <property type="protein sequence ID" value="KAK9233864.1"/>
    <property type="molecule type" value="Genomic_DNA"/>
</dbReference>
<organism evidence="1 2">
    <name type="scientific">Lipomyces kononenkoae</name>
    <name type="common">Yeast</name>
    <dbReference type="NCBI Taxonomy" id="34357"/>
    <lineage>
        <taxon>Eukaryota</taxon>
        <taxon>Fungi</taxon>
        <taxon>Dikarya</taxon>
        <taxon>Ascomycota</taxon>
        <taxon>Saccharomycotina</taxon>
        <taxon>Lipomycetes</taxon>
        <taxon>Lipomycetales</taxon>
        <taxon>Lipomycetaceae</taxon>
        <taxon>Lipomyces</taxon>
    </lineage>
</organism>
<evidence type="ECO:0000313" key="1">
    <source>
        <dbReference type="EMBL" id="KAK9233864.1"/>
    </source>
</evidence>
<reference evidence="2" key="1">
    <citation type="journal article" date="2024" name="Front. Bioeng. Biotechnol.">
        <title>Genome-scale model development and genomic sequencing of the oleaginous clade Lipomyces.</title>
        <authorList>
            <person name="Czajka J.J."/>
            <person name="Han Y."/>
            <person name="Kim J."/>
            <person name="Mondo S.J."/>
            <person name="Hofstad B.A."/>
            <person name="Robles A."/>
            <person name="Haridas S."/>
            <person name="Riley R."/>
            <person name="LaButti K."/>
            <person name="Pangilinan J."/>
            <person name="Andreopoulos W."/>
            <person name="Lipzen A."/>
            <person name="Yan J."/>
            <person name="Wang M."/>
            <person name="Ng V."/>
            <person name="Grigoriev I.V."/>
            <person name="Spatafora J.W."/>
            <person name="Magnuson J.K."/>
            <person name="Baker S.E."/>
            <person name="Pomraning K.R."/>
        </authorList>
    </citation>
    <scope>NUCLEOTIDE SEQUENCE [LARGE SCALE GENOMIC DNA]</scope>
    <source>
        <strain evidence="2">CBS 7786</strain>
    </source>
</reference>
<proteinExistence type="predicted"/>
<name>A0ACC3SRY4_LIPKO</name>